<evidence type="ECO:0000313" key="12">
    <source>
        <dbReference type="Proteomes" id="UP000217199"/>
    </source>
</evidence>
<evidence type="ECO:0000256" key="4">
    <source>
        <dbReference type="ARBA" id="ARBA00022827"/>
    </source>
</evidence>
<comment type="caution">
    <text evidence="11">The sequence shown here is derived from an EMBL/GenBank/DDBJ whole genome shotgun (WGS) entry which is preliminary data.</text>
</comment>
<keyword evidence="4 8" id="KW-0274">FAD</keyword>
<comment type="similarity">
    <text evidence="2 8">Belongs to the ferredoxin--NADP reductase type 1 family.</text>
</comment>
<dbReference type="InParanoid" id="A0A286UHQ7"/>
<reference evidence="11 12" key="1">
    <citation type="journal article" date="2017" name="Mol. Ecol.">
        <title>Comparative and population genomic landscape of Phellinus noxius: A hypervariable fungus causing root rot in trees.</title>
        <authorList>
            <person name="Chung C.L."/>
            <person name="Lee T.J."/>
            <person name="Akiba M."/>
            <person name="Lee H.H."/>
            <person name="Kuo T.H."/>
            <person name="Liu D."/>
            <person name="Ke H.M."/>
            <person name="Yokoi T."/>
            <person name="Roa M.B."/>
            <person name="Lu M.J."/>
            <person name="Chang Y.Y."/>
            <person name="Ann P.J."/>
            <person name="Tsai J.N."/>
            <person name="Chen C.Y."/>
            <person name="Tzean S.S."/>
            <person name="Ota Y."/>
            <person name="Hattori T."/>
            <person name="Sahashi N."/>
            <person name="Liou R.F."/>
            <person name="Kikuchi T."/>
            <person name="Tsai I.J."/>
        </authorList>
    </citation>
    <scope>NUCLEOTIDE SEQUENCE [LARGE SCALE GENOMIC DNA]</scope>
    <source>
        <strain evidence="11 12">FFPRI411160</strain>
    </source>
</reference>
<keyword evidence="5 8" id="KW-0521">NADP</keyword>
<dbReference type="EC" id="1.18.1.6" evidence="8"/>
<dbReference type="PRINTS" id="PR00419">
    <property type="entry name" value="ADXRDTASE"/>
</dbReference>
<comment type="catalytic activity">
    <reaction evidence="7 8">
        <text>2 reduced [adrenodoxin] + NADP(+) + H(+) = 2 oxidized [adrenodoxin] + NADPH</text>
        <dbReference type="Rhea" id="RHEA:42312"/>
        <dbReference type="Rhea" id="RHEA-COMP:9998"/>
        <dbReference type="Rhea" id="RHEA-COMP:9999"/>
        <dbReference type="ChEBI" id="CHEBI:15378"/>
        <dbReference type="ChEBI" id="CHEBI:33737"/>
        <dbReference type="ChEBI" id="CHEBI:33738"/>
        <dbReference type="ChEBI" id="CHEBI:57783"/>
        <dbReference type="ChEBI" id="CHEBI:58349"/>
        <dbReference type="EC" id="1.18.1.6"/>
    </reaction>
</comment>
<dbReference type="InterPro" id="IPR021163">
    <property type="entry name" value="Ferredox_Rdtase_adrenod"/>
</dbReference>
<feature type="binding site" evidence="10">
    <location>
        <position position="220"/>
    </location>
    <ligand>
        <name>NADP(+)</name>
        <dbReference type="ChEBI" id="CHEBI:58349"/>
    </ligand>
</feature>
<sequence>MKLAIVGGGPSSFFAASRLLQLCPNNPNLRIHVYDRLWAPYGLVRYGVAPDHPEVKNCTHKFDEAARDPRLTFFGNVNVPTLSSPRSPITGTLNLPLGSIFEHYTHLLLSSGAPNAVLHPALLPSEHCRPALDVVHWYTQHPSILTSSFVPNLEDLEHVTVIGNGNVALDVARILLAPLSHLSTYDLPECVLEKLRRSRVRHVTLVGRRGPLEASFTTKELRELMSLDNTAFIPLKKEVTDIIKERGKNMSRQQTRLVQLLEKGSKTTLPTQPERSWSLEFFRSPTGIQKENLGSGKFNLKLAHMTLDESGRAVPAPSGKADTIDTDLVLTSLGYRADTWFNDSHVASGRVVIGAKTGTDSSRILKNVYASGWAANGARGVLASTMLDAHAVVDTILSDLRGSSFHTQPQRESTKMEESYLTPSVLAPAALEGAGFNLKAGEEVKEVMNPKAELDSFPKEIVEGLGRNEVVRYEDWKRVDEEEIRRGQALGKERERMNWEEAKEFLKIGV</sequence>
<comment type="subcellular location">
    <subcellularLocation>
        <location evidence="8">Mitochondrion</location>
    </subcellularLocation>
</comment>
<name>A0A286UHQ7_9AGAM</name>
<evidence type="ECO:0000256" key="2">
    <source>
        <dbReference type="ARBA" id="ARBA00008312"/>
    </source>
</evidence>
<dbReference type="PANTHER" id="PTHR48467">
    <property type="entry name" value="GLUTAMATE SYNTHASE 1 [NADH], CHLOROPLASTIC-LIKE"/>
    <property type="match status" value="1"/>
</dbReference>
<evidence type="ECO:0000256" key="8">
    <source>
        <dbReference type="PIRNR" id="PIRNR000362"/>
    </source>
</evidence>
<organism evidence="11 12">
    <name type="scientific">Pyrrhoderma noxium</name>
    <dbReference type="NCBI Taxonomy" id="2282107"/>
    <lineage>
        <taxon>Eukaryota</taxon>
        <taxon>Fungi</taxon>
        <taxon>Dikarya</taxon>
        <taxon>Basidiomycota</taxon>
        <taxon>Agaricomycotina</taxon>
        <taxon>Agaricomycetes</taxon>
        <taxon>Hymenochaetales</taxon>
        <taxon>Hymenochaetaceae</taxon>
        <taxon>Pyrrhoderma</taxon>
    </lineage>
</organism>
<dbReference type="Gene3D" id="3.40.50.720">
    <property type="entry name" value="NAD(P)-binding Rossmann-like Domain"/>
    <property type="match status" value="2"/>
</dbReference>
<evidence type="ECO:0000256" key="9">
    <source>
        <dbReference type="PIRSR" id="PIRSR000362-1"/>
    </source>
</evidence>
<protein>
    <recommendedName>
        <fullName evidence="8">NADPH:adrenodoxin oxidoreductase, mitochondrial</fullName>
        <ecNumber evidence="8">1.18.1.6</ecNumber>
    </recommendedName>
</protein>
<dbReference type="Gene3D" id="3.50.50.60">
    <property type="entry name" value="FAD/NAD(P)-binding domain"/>
    <property type="match status" value="1"/>
</dbReference>
<dbReference type="STRING" id="2282107.A0A286UHQ7"/>
<feature type="binding site" evidence="10">
    <location>
        <begin position="164"/>
        <end position="167"/>
    </location>
    <ligand>
        <name>NADP(+)</name>
        <dbReference type="ChEBI" id="CHEBI:58349"/>
    </ligand>
</feature>
<dbReference type="OrthoDB" id="333024at2759"/>
<feature type="binding site" evidence="9">
    <location>
        <position position="79"/>
    </location>
    <ligand>
        <name>FAD</name>
        <dbReference type="ChEBI" id="CHEBI:57692"/>
    </ligand>
</feature>
<dbReference type="AlphaFoldDB" id="A0A286UHQ7"/>
<dbReference type="InterPro" id="IPR055275">
    <property type="entry name" value="Ferredox_Rdtase"/>
</dbReference>
<evidence type="ECO:0000256" key="10">
    <source>
        <dbReference type="PIRSR" id="PIRSR000362-2"/>
    </source>
</evidence>
<evidence type="ECO:0000256" key="7">
    <source>
        <dbReference type="ARBA" id="ARBA00048933"/>
    </source>
</evidence>
<dbReference type="InterPro" id="IPR036188">
    <property type="entry name" value="FAD/NAD-bd_sf"/>
</dbReference>
<keyword evidence="8" id="KW-0496">Mitochondrion</keyword>
<evidence type="ECO:0000256" key="6">
    <source>
        <dbReference type="ARBA" id="ARBA00023002"/>
    </source>
</evidence>
<evidence type="ECO:0000256" key="3">
    <source>
        <dbReference type="ARBA" id="ARBA00022630"/>
    </source>
</evidence>
<feature type="binding site" evidence="9">
    <location>
        <position position="43"/>
    </location>
    <ligand>
        <name>FAD</name>
        <dbReference type="ChEBI" id="CHEBI:57692"/>
    </ligand>
</feature>
<evidence type="ECO:0000256" key="1">
    <source>
        <dbReference type="ARBA" id="ARBA00001974"/>
    </source>
</evidence>
<dbReference type="FunCoup" id="A0A286UHQ7">
    <property type="interactions" value="396"/>
</dbReference>
<dbReference type="Proteomes" id="UP000217199">
    <property type="component" value="Unassembled WGS sequence"/>
</dbReference>
<accession>A0A286UHQ7</accession>
<dbReference type="PIRSF" id="PIRSF000362">
    <property type="entry name" value="FNR"/>
    <property type="match status" value="1"/>
</dbReference>
<feature type="binding site" evidence="10">
    <location>
        <begin position="208"/>
        <end position="209"/>
    </location>
    <ligand>
        <name>NADP(+)</name>
        <dbReference type="ChEBI" id="CHEBI:58349"/>
    </ligand>
</feature>
<keyword evidence="6 8" id="KW-0560">Oxidoreductase</keyword>
<proteinExistence type="inferred from homology"/>
<comment type="cofactor">
    <cofactor evidence="1 8 9">
        <name>FAD</name>
        <dbReference type="ChEBI" id="CHEBI:57692"/>
    </cofactor>
</comment>
<dbReference type="SUPFAM" id="SSF51971">
    <property type="entry name" value="Nucleotide-binding domain"/>
    <property type="match status" value="1"/>
</dbReference>
<keyword evidence="3 8" id="KW-0285">Flavoprotein</keyword>
<dbReference type="PANTHER" id="PTHR48467:SF1">
    <property type="entry name" value="GLUTAMATE SYNTHASE 1 [NADH], CHLOROPLASTIC-LIKE"/>
    <property type="match status" value="1"/>
</dbReference>
<evidence type="ECO:0000313" key="11">
    <source>
        <dbReference type="EMBL" id="PAV19078.1"/>
    </source>
</evidence>
<evidence type="ECO:0000256" key="5">
    <source>
        <dbReference type="ARBA" id="ARBA00022857"/>
    </source>
</evidence>
<feature type="binding site" evidence="9">
    <location>
        <position position="11"/>
    </location>
    <ligand>
        <name>FAD</name>
        <dbReference type="ChEBI" id="CHEBI:57692"/>
    </ligand>
</feature>
<dbReference type="EMBL" id="NBII01000005">
    <property type="protein sequence ID" value="PAV19078.1"/>
    <property type="molecule type" value="Genomic_DNA"/>
</dbReference>
<dbReference type="GO" id="GO:0005739">
    <property type="term" value="C:mitochondrion"/>
    <property type="evidence" value="ECO:0007669"/>
    <property type="project" value="UniProtKB-SubCell"/>
</dbReference>
<gene>
    <name evidence="11" type="ORF">PNOK_0592200</name>
</gene>
<keyword evidence="12" id="KW-1185">Reference proteome</keyword>
<dbReference type="GO" id="GO:0016491">
    <property type="term" value="F:oxidoreductase activity"/>
    <property type="evidence" value="ECO:0007669"/>
    <property type="project" value="UniProtKB-KW"/>
</dbReference>